<dbReference type="GO" id="GO:0032259">
    <property type="term" value="P:methylation"/>
    <property type="evidence" value="ECO:0007669"/>
    <property type="project" value="UniProtKB-KW"/>
</dbReference>
<name>A0AAX3A6I8_9MYCO</name>
<gene>
    <name evidence="2" type="ORF">H5U98_22715</name>
</gene>
<dbReference type="Gene3D" id="3.40.50.150">
    <property type="entry name" value="Vaccinia Virus protein VP39"/>
    <property type="match status" value="1"/>
</dbReference>
<evidence type="ECO:0000313" key="3">
    <source>
        <dbReference type="Proteomes" id="UP001162885"/>
    </source>
</evidence>
<keyword evidence="2" id="KW-0808">Transferase</keyword>
<sequence>MNPADYDAKSHRDATRHAYDQLAAVWSATTDDGPYNGGLERPALRSLVPLPLSNQVILDAGCGSGAQCAWLLEHGARPIGVDLSPAMIKEAQTRCGGQGTFMVADLAEPLPIEPSSCDGILCSLALHYLRDWTIPLQSFAAALRPGGWAVISVDHPFGAPLAGQQGGYFDTELATDTWRKAEVQVTQQFWRRPLAECINAFADAGFVTDRIVEARPSAQALQRWPSELSAAATDPSFIVYRLRLAS</sequence>
<dbReference type="InterPro" id="IPR029063">
    <property type="entry name" value="SAM-dependent_MTases_sf"/>
</dbReference>
<evidence type="ECO:0000313" key="2">
    <source>
        <dbReference type="EMBL" id="UNC03106.1"/>
    </source>
</evidence>
<protein>
    <submittedName>
        <fullName evidence="2">Class I SAM-dependent methyltransferase</fullName>
    </submittedName>
</protein>
<feature type="domain" description="Methyltransferase type 11" evidence="1">
    <location>
        <begin position="58"/>
        <end position="151"/>
    </location>
</feature>
<dbReference type="SUPFAM" id="SSF53335">
    <property type="entry name" value="S-adenosyl-L-methionine-dependent methyltransferases"/>
    <property type="match status" value="1"/>
</dbReference>
<dbReference type="PANTHER" id="PTHR43861">
    <property type="entry name" value="TRANS-ACONITATE 2-METHYLTRANSFERASE-RELATED"/>
    <property type="match status" value="1"/>
</dbReference>
<dbReference type="InterPro" id="IPR013216">
    <property type="entry name" value="Methyltransf_11"/>
</dbReference>
<dbReference type="PANTHER" id="PTHR43861:SF1">
    <property type="entry name" value="TRANS-ACONITATE 2-METHYLTRANSFERASE"/>
    <property type="match status" value="1"/>
</dbReference>
<evidence type="ECO:0000259" key="1">
    <source>
        <dbReference type="Pfam" id="PF08241"/>
    </source>
</evidence>
<dbReference type="AlphaFoldDB" id="A0AAX3A6I8"/>
<keyword evidence="2" id="KW-0489">Methyltransferase</keyword>
<reference evidence="2 3" key="1">
    <citation type="journal article" date="2022" name="BMC Genomics">
        <title>Comparative genome analysis of mycobacteria focusing on tRNA and non-coding RNA.</title>
        <authorList>
            <person name="Behra P.R.K."/>
            <person name="Pettersson B.M.F."/>
            <person name="Ramesh M."/>
            <person name="Das S."/>
            <person name="Dasgupta S."/>
            <person name="Kirsebom L.A."/>
        </authorList>
    </citation>
    <scope>NUCLEOTIDE SEQUENCE [LARGE SCALE GENOMIC DNA]</scope>
    <source>
        <strain evidence="2 3">DSM 44677</strain>
    </source>
</reference>
<dbReference type="CDD" id="cd02440">
    <property type="entry name" value="AdoMet_MTases"/>
    <property type="match status" value="1"/>
</dbReference>
<proteinExistence type="predicted"/>
<dbReference type="GO" id="GO:0008757">
    <property type="term" value="F:S-adenosylmethionine-dependent methyltransferase activity"/>
    <property type="evidence" value="ECO:0007669"/>
    <property type="project" value="InterPro"/>
</dbReference>
<dbReference type="Proteomes" id="UP001162885">
    <property type="component" value="Chromosome"/>
</dbReference>
<dbReference type="Pfam" id="PF08241">
    <property type="entry name" value="Methyltransf_11"/>
    <property type="match status" value="1"/>
</dbReference>
<dbReference type="EMBL" id="CP060016">
    <property type="protein sequence ID" value="UNC03106.1"/>
    <property type="molecule type" value="Genomic_DNA"/>
</dbReference>
<accession>A0AAX3A6I8</accession>
<organism evidence="2 3">
    <name type="scientific">Mycolicibacterium boenickei</name>
    <dbReference type="NCBI Taxonomy" id="146017"/>
    <lineage>
        <taxon>Bacteria</taxon>
        <taxon>Bacillati</taxon>
        <taxon>Actinomycetota</taxon>
        <taxon>Actinomycetes</taxon>
        <taxon>Mycobacteriales</taxon>
        <taxon>Mycobacteriaceae</taxon>
        <taxon>Mycolicibacterium</taxon>
    </lineage>
</organism>